<reference evidence="1 2" key="1">
    <citation type="journal article" date="2016" name="Nat. Commun.">
        <title>Thousands of microbial genomes shed light on interconnected biogeochemical processes in an aquifer system.</title>
        <authorList>
            <person name="Anantharaman K."/>
            <person name="Brown C.T."/>
            <person name="Hug L.A."/>
            <person name="Sharon I."/>
            <person name="Castelle C.J."/>
            <person name="Probst A.J."/>
            <person name="Thomas B.C."/>
            <person name="Singh A."/>
            <person name="Wilkins M.J."/>
            <person name="Karaoz U."/>
            <person name="Brodie E.L."/>
            <person name="Williams K.H."/>
            <person name="Hubbard S.S."/>
            <person name="Banfield J.F."/>
        </authorList>
    </citation>
    <scope>NUCLEOTIDE SEQUENCE [LARGE SCALE GENOMIC DNA]</scope>
</reference>
<dbReference type="EMBL" id="MHCL01000011">
    <property type="protein sequence ID" value="OGY21471.1"/>
    <property type="molecule type" value="Genomic_DNA"/>
</dbReference>
<comment type="caution">
    <text evidence="1">The sequence shown here is derived from an EMBL/GenBank/DDBJ whole genome shotgun (WGS) entry which is preliminary data.</text>
</comment>
<protein>
    <submittedName>
        <fullName evidence="1">Uncharacterized protein</fullName>
    </submittedName>
</protein>
<dbReference type="STRING" id="1797593.A3A65_00440"/>
<evidence type="ECO:0000313" key="2">
    <source>
        <dbReference type="Proteomes" id="UP000176723"/>
    </source>
</evidence>
<evidence type="ECO:0000313" key="1">
    <source>
        <dbReference type="EMBL" id="OGY21471.1"/>
    </source>
</evidence>
<name>A0A1G1W1F8_9BACT</name>
<organism evidence="1 2">
    <name type="scientific">Candidatus Chisholmbacteria bacterium RIFCSPLOWO2_01_FULL_49_14</name>
    <dbReference type="NCBI Taxonomy" id="1797593"/>
    <lineage>
        <taxon>Bacteria</taxon>
        <taxon>Candidatus Chisholmiibacteriota</taxon>
    </lineage>
</organism>
<accession>A0A1G1W1F8</accession>
<gene>
    <name evidence="1" type="ORF">A3A65_00440</name>
</gene>
<dbReference type="AlphaFoldDB" id="A0A1G1W1F8"/>
<dbReference type="Proteomes" id="UP000176723">
    <property type="component" value="Unassembled WGS sequence"/>
</dbReference>
<sequence>MGKANKKTRKATVVDKAFAAWLKYDPLVSAIVKNDDNTRRDVMLNILGTQAAMRHFGKFPPRKAYEGPIFPDLVRREVEASIDDQAKRTRLIKTLIRWATDPQVNNRYIRSHLTRIQIVRSLLGQVFFNATKSQEDLLLKGLKFMIAKKMTVIGELGEQSADVHDVLLERISEILIHNQKVIIKKAVSEAEEKMRVHLMRQIQEMRGEKHPSSFVSSDLKNKVRFIVKEKFPLSPEAVRHLEDMLEFYLNQDKWPYLSELALNAQEKILELRKPLTLTARDSSS</sequence>
<proteinExistence type="predicted"/>